<dbReference type="PATRIC" id="fig|1141662.3.peg.3914"/>
<dbReference type="Proteomes" id="UP000009336">
    <property type="component" value="Unassembled WGS sequence"/>
</dbReference>
<dbReference type="EMBL" id="AKKL01000054">
    <property type="protein sequence ID" value="EKT53045.1"/>
    <property type="molecule type" value="Genomic_DNA"/>
</dbReference>
<dbReference type="PANTHER" id="PTHR43201">
    <property type="entry name" value="ACYL-COA SYNTHETASE"/>
    <property type="match status" value="1"/>
</dbReference>
<evidence type="ECO:0000313" key="5">
    <source>
        <dbReference type="EMBL" id="EKT53045.1"/>
    </source>
</evidence>
<dbReference type="InterPro" id="IPR025110">
    <property type="entry name" value="AMP-bd_C"/>
</dbReference>
<dbReference type="STRING" id="1141662.OOA_19269"/>
<gene>
    <name evidence="5" type="ORF">OOA_19269</name>
</gene>
<name>K8WA03_9GAMM</name>
<dbReference type="RefSeq" id="WP_008913818.1">
    <property type="nucleotide sequence ID" value="NZ_KB233227.1"/>
</dbReference>
<protein>
    <submittedName>
        <fullName evidence="5">2,3-dihydroxybenzoate-AMP ligase</fullName>
    </submittedName>
</protein>
<dbReference type="InterPro" id="IPR042099">
    <property type="entry name" value="ANL_N_sf"/>
</dbReference>
<dbReference type="SUPFAM" id="SSF56801">
    <property type="entry name" value="Acetyl-CoA synthetase-like"/>
    <property type="match status" value="1"/>
</dbReference>
<dbReference type="InterPro" id="IPR045851">
    <property type="entry name" value="AMP-bd_C_sf"/>
</dbReference>
<evidence type="ECO:0000256" key="1">
    <source>
        <dbReference type="ARBA" id="ARBA00006432"/>
    </source>
</evidence>
<dbReference type="PANTHER" id="PTHR43201:SF5">
    <property type="entry name" value="MEDIUM-CHAIN ACYL-COA LIGASE ACSF2, MITOCHONDRIAL"/>
    <property type="match status" value="1"/>
</dbReference>
<dbReference type="GO" id="GO:0006631">
    <property type="term" value="P:fatty acid metabolic process"/>
    <property type="evidence" value="ECO:0007669"/>
    <property type="project" value="TreeGrafter"/>
</dbReference>
<dbReference type="GO" id="GO:0031956">
    <property type="term" value="F:medium-chain fatty acid-CoA ligase activity"/>
    <property type="evidence" value="ECO:0007669"/>
    <property type="project" value="TreeGrafter"/>
</dbReference>
<comment type="similarity">
    <text evidence="1">Belongs to the ATP-dependent AMP-binding enzyme family.</text>
</comment>
<keyword evidence="6" id="KW-1185">Reference proteome</keyword>
<dbReference type="InterPro" id="IPR000873">
    <property type="entry name" value="AMP-dep_synth/lig_dom"/>
</dbReference>
<reference evidence="5 6" key="1">
    <citation type="journal article" date="2012" name="BMC Genomics">
        <title>Comparative genomics of bacteria in the genus Providencia isolated from wild Drosophila melanogaster.</title>
        <authorList>
            <person name="Galac M.R."/>
            <person name="Lazzaro B.P."/>
        </authorList>
    </citation>
    <scope>NUCLEOTIDE SEQUENCE [LARGE SCALE GENOMIC DNA]</scope>
    <source>
        <strain evidence="5 6">DSM 19968</strain>
    </source>
</reference>
<dbReference type="Gene3D" id="3.40.50.12780">
    <property type="entry name" value="N-terminal domain of ligase-like"/>
    <property type="match status" value="1"/>
</dbReference>
<dbReference type="PROSITE" id="PS00455">
    <property type="entry name" value="AMP_BINDING"/>
    <property type="match status" value="1"/>
</dbReference>
<organism evidence="5 6">
    <name type="scientific">Providencia burhodogranariea DSM 19968</name>
    <dbReference type="NCBI Taxonomy" id="1141662"/>
    <lineage>
        <taxon>Bacteria</taxon>
        <taxon>Pseudomonadati</taxon>
        <taxon>Pseudomonadota</taxon>
        <taxon>Gammaproteobacteria</taxon>
        <taxon>Enterobacterales</taxon>
        <taxon>Morganellaceae</taxon>
        <taxon>Providencia</taxon>
    </lineage>
</organism>
<evidence type="ECO:0000313" key="6">
    <source>
        <dbReference type="Proteomes" id="UP000009336"/>
    </source>
</evidence>
<dbReference type="HOGENOM" id="CLU_000022_59_7_6"/>
<dbReference type="Pfam" id="PF00501">
    <property type="entry name" value="AMP-binding"/>
    <property type="match status" value="1"/>
</dbReference>
<dbReference type="Pfam" id="PF13193">
    <property type="entry name" value="AMP-binding_C"/>
    <property type="match status" value="1"/>
</dbReference>
<accession>K8WA03</accession>
<comment type="caution">
    <text evidence="5">The sequence shown here is derived from an EMBL/GenBank/DDBJ whole genome shotgun (WGS) entry which is preliminary data.</text>
</comment>
<evidence type="ECO:0000259" key="3">
    <source>
        <dbReference type="Pfam" id="PF00501"/>
    </source>
</evidence>
<dbReference type="InterPro" id="IPR020845">
    <property type="entry name" value="AMP-binding_CS"/>
</dbReference>
<dbReference type="AlphaFoldDB" id="K8WA03"/>
<keyword evidence="2 5" id="KW-0436">Ligase</keyword>
<dbReference type="Gene3D" id="3.30.300.30">
    <property type="match status" value="1"/>
</dbReference>
<feature type="domain" description="AMP-dependent synthetase/ligase" evidence="3">
    <location>
        <begin position="15"/>
        <end position="384"/>
    </location>
</feature>
<evidence type="ECO:0000256" key="2">
    <source>
        <dbReference type="ARBA" id="ARBA00022598"/>
    </source>
</evidence>
<proteinExistence type="inferred from homology"/>
<dbReference type="eggNOG" id="COG1021">
    <property type="taxonomic scope" value="Bacteria"/>
</dbReference>
<dbReference type="OrthoDB" id="9803968at2"/>
<feature type="domain" description="AMP-binding enzyme C-terminal" evidence="4">
    <location>
        <begin position="435"/>
        <end position="510"/>
    </location>
</feature>
<sequence length="536" mass="59100">MVKFSSSLNQRLLDALQKNMHRPALFEEDSVISYGQLADRVASCSHRLQQLGVKKSDCVAMQLRNTHQAVVLMLSTLMIGAIPVPILSSYREKELRYILQTTTPKVIALQRSTRRYNPLSYLQKLQQENINIDVVLVEDYDDSEHDKQYLNLQDFCSVLEPLPAQALMVMDDDDIVMMLLSSGTTGLPKAIAHKNRGYSHMIACGCGIFSLTDRSIYFAAMPISHAFVLNSPGILGALSCGGAVVLADAPSAEQALDIICHRGVTHTSLVPTLLSQWANVQRESPRFINSLLHVLVGGARVTPELATYASDILGITIQQCYGMSEGLLCFNRISDDDNIRFHSQGRPLCVEDEIRIIDAQGEIVPIGHSGELIARGPCTITRYYQNTQADSRAFTTDGFYRTGDIAHVDRQGNVFIDGRVNDAINRGGEKFSPNEIEELALHHPAIRDAACIGITDALYGEVSCLFVTTDDIGLTLGDVRQFFEQQGIASFKAPERLIVIDTIPMKGIGKIDRLALHALLVQEDVSPQSVTTRKLS</sequence>
<evidence type="ECO:0000259" key="4">
    <source>
        <dbReference type="Pfam" id="PF13193"/>
    </source>
</evidence>